<protein>
    <submittedName>
        <fullName evidence="2">Uncharacterized protein</fullName>
    </submittedName>
</protein>
<feature type="transmembrane region" description="Helical" evidence="1">
    <location>
        <begin position="29"/>
        <end position="46"/>
    </location>
</feature>
<reference evidence="2" key="1">
    <citation type="journal article" date="2021" name="Proc. Natl. Acad. Sci. U.S.A.">
        <title>A Catalog of Tens of Thousands of Viruses from Human Metagenomes Reveals Hidden Associations with Chronic Diseases.</title>
        <authorList>
            <person name="Tisza M.J."/>
            <person name="Buck C.B."/>
        </authorList>
    </citation>
    <scope>NUCLEOTIDE SEQUENCE</scope>
    <source>
        <strain evidence="2">CtLkp13</strain>
    </source>
</reference>
<organism evidence="2">
    <name type="scientific">Siphoviridae sp. ctLkp13</name>
    <dbReference type="NCBI Taxonomy" id="2826252"/>
    <lineage>
        <taxon>Viruses</taxon>
        <taxon>Duplodnaviria</taxon>
        <taxon>Heunggongvirae</taxon>
        <taxon>Uroviricota</taxon>
        <taxon>Caudoviricetes</taxon>
    </lineage>
</organism>
<keyword evidence="1" id="KW-0472">Membrane</keyword>
<accession>A0A8S5LSY8</accession>
<sequence>MKNKCVILMLFCLLIAIYSKWDVVSSWCLIGVAICSGLVSVINWVMRNEK</sequence>
<proteinExistence type="predicted"/>
<name>A0A8S5LSY8_9CAUD</name>
<dbReference type="EMBL" id="BK014728">
    <property type="protein sequence ID" value="DAD73050.1"/>
    <property type="molecule type" value="Genomic_DNA"/>
</dbReference>
<keyword evidence="1" id="KW-0812">Transmembrane</keyword>
<evidence type="ECO:0000313" key="2">
    <source>
        <dbReference type="EMBL" id="DAD73050.1"/>
    </source>
</evidence>
<keyword evidence="1" id="KW-1133">Transmembrane helix</keyword>
<evidence type="ECO:0000256" key="1">
    <source>
        <dbReference type="SAM" id="Phobius"/>
    </source>
</evidence>